<evidence type="ECO:0000313" key="2">
    <source>
        <dbReference type="EMBL" id="CAE6519595.1"/>
    </source>
</evidence>
<dbReference type="AlphaFoldDB" id="A0A8H3HJV7"/>
<organism evidence="2 3">
    <name type="scientific">Rhizoctonia solani</name>
    <dbReference type="NCBI Taxonomy" id="456999"/>
    <lineage>
        <taxon>Eukaryota</taxon>
        <taxon>Fungi</taxon>
        <taxon>Dikarya</taxon>
        <taxon>Basidiomycota</taxon>
        <taxon>Agaricomycotina</taxon>
        <taxon>Agaricomycetes</taxon>
        <taxon>Cantharellales</taxon>
        <taxon>Ceratobasidiaceae</taxon>
        <taxon>Rhizoctonia</taxon>
    </lineage>
</organism>
<reference evidence="2" key="1">
    <citation type="submission" date="2021-01" db="EMBL/GenBank/DDBJ databases">
        <authorList>
            <person name="Kaushik A."/>
        </authorList>
    </citation>
    <scope>NUCLEOTIDE SEQUENCE</scope>
    <source>
        <strain evidence="2">AG3-1AP</strain>
    </source>
</reference>
<feature type="region of interest" description="Disordered" evidence="1">
    <location>
        <begin position="1"/>
        <end position="25"/>
    </location>
</feature>
<comment type="caution">
    <text evidence="2">The sequence shown here is derived from an EMBL/GenBank/DDBJ whole genome shotgun (WGS) entry which is preliminary data.</text>
</comment>
<feature type="non-terminal residue" evidence="2">
    <location>
        <position position="1"/>
    </location>
</feature>
<sequence length="161" mass="17128">MQGIDAATHGTDFDDPGAHSNQVGTIGSARSLHSDISTLFSDVPSLVSDTDTSSVVSAPSIPSELAYQLASPTRAQIPSYTTTAESALESLEDAEPHWALAARLSVPEDNPTVEEALAGPDKELWWAAMVKEFSTLEKQGTFVKSPLPQGRKAMGCKWVLT</sequence>
<gene>
    <name evidence="2" type="ORF">RDB_LOCUS142265</name>
</gene>
<proteinExistence type="predicted"/>
<evidence type="ECO:0000313" key="3">
    <source>
        <dbReference type="Proteomes" id="UP000663831"/>
    </source>
</evidence>
<protein>
    <recommendedName>
        <fullName evidence="4">Reverse transcriptase Ty1/copia-type domain-containing protein</fullName>
    </recommendedName>
</protein>
<name>A0A8H3HJV7_9AGAM</name>
<evidence type="ECO:0008006" key="4">
    <source>
        <dbReference type="Google" id="ProtNLM"/>
    </source>
</evidence>
<evidence type="ECO:0000256" key="1">
    <source>
        <dbReference type="SAM" id="MobiDB-lite"/>
    </source>
</evidence>
<accession>A0A8H3HJV7</accession>
<dbReference type="Proteomes" id="UP000663831">
    <property type="component" value="Unassembled WGS sequence"/>
</dbReference>
<dbReference type="EMBL" id="CAJMWV010006215">
    <property type="protein sequence ID" value="CAE6519595.1"/>
    <property type="molecule type" value="Genomic_DNA"/>
</dbReference>